<sequence length="143" mass="15418">MAERIWKRDIDAASFLAQHDATLPGLLGVRMLEFGPDFARAAMPVDSRHVQPFGILHGGGSVVLAETIGSYCSLLCTEEGNRCVGVEVSASHLAPVFAGDTVEALCRPLRLGRKLHVWHIELRRGDGTLSCVARLTTAVQAAR</sequence>
<dbReference type="SUPFAM" id="SSF54637">
    <property type="entry name" value="Thioesterase/thiol ester dehydrase-isomerase"/>
    <property type="match status" value="1"/>
</dbReference>
<evidence type="ECO:0000313" key="5">
    <source>
        <dbReference type="Proteomes" id="UP001523392"/>
    </source>
</evidence>
<comment type="similarity">
    <text evidence="1">Belongs to the thioesterase PaaI family.</text>
</comment>
<dbReference type="EMBL" id="JAFIRR010000138">
    <property type="protein sequence ID" value="MCO6418563.1"/>
    <property type="molecule type" value="Genomic_DNA"/>
</dbReference>
<dbReference type="Pfam" id="PF03061">
    <property type="entry name" value="4HBT"/>
    <property type="match status" value="1"/>
</dbReference>
<dbReference type="PANTHER" id="PTHR43240:SF5">
    <property type="entry name" value="1,4-DIHYDROXY-2-NAPHTHOYL-COA THIOESTERASE 1"/>
    <property type="match status" value="1"/>
</dbReference>
<reference evidence="4 5" key="1">
    <citation type="submission" date="2021-12" db="EMBL/GenBank/DDBJ databases">
        <title>Siccirubricoccus leaddurans sp. nov., a high concentration Zn2+ tolerance bacterium.</title>
        <authorList>
            <person name="Cao Y."/>
        </authorList>
    </citation>
    <scope>NUCLEOTIDE SEQUENCE [LARGE SCALE GENOMIC DNA]</scope>
    <source>
        <strain evidence="4 5">KC 17139</strain>
    </source>
</reference>
<protein>
    <submittedName>
        <fullName evidence="4">Hotdog fold thioesterase</fullName>
    </submittedName>
</protein>
<evidence type="ECO:0000256" key="1">
    <source>
        <dbReference type="ARBA" id="ARBA00008324"/>
    </source>
</evidence>
<feature type="domain" description="Thioesterase" evidence="3">
    <location>
        <begin position="53"/>
        <end position="131"/>
    </location>
</feature>
<dbReference type="InterPro" id="IPR006683">
    <property type="entry name" value="Thioestr_dom"/>
</dbReference>
<dbReference type="Gene3D" id="3.10.129.10">
    <property type="entry name" value="Hotdog Thioesterase"/>
    <property type="match status" value="1"/>
</dbReference>
<dbReference type="InterPro" id="IPR029069">
    <property type="entry name" value="HotDog_dom_sf"/>
</dbReference>
<dbReference type="RefSeq" id="WP_252955192.1">
    <property type="nucleotide sequence ID" value="NZ_JAFIRR010000138.1"/>
</dbReference>
<keyword evidence="5" id="KW-1185">Reference proteome</keyword>
<gene>
    <name evidence="4" type="ORF">JYK14_20700</name>
</gene>
<dbReference type="PANTHER" id="PTHR43240">
    <property type="entry name" value="1,4-DIHYDROXY-2-NAPHTHOYL-COA THIOESTERASE 1"/>
    <property type="match status" value="1"/>
</dbReference>
<comment type="caution">
    <text evidence="4">The sequence shown here is derived from an EMBL/GenBank/DDBJ whole genome shotgun (WGS) entry which is preliminary data.</text>
</comment>
<dbReference type="CDD" id="cd03443">
    <property type="entry name" value="PaaI_thioesterase"/>
    <property type="match status" value="1"/>
</dbReference>
<accession>A0ABT1D9H4</accession>
<proteinExistence type="inferred from homology"/>
<dbReference type="InterPro" id="IPR003736">
    <property type="entry name" value="PAAI_dom"/>
</dbReference>
<dbReference type="Proteomes" id="UP001523392">
    <property type="component" value="Unassembled WGS sequence"/>
</dbReference>
<evidence type="ECO:0000259" key="3">
    <source>
        <dbReference type="Pfam" id="PF03061"/>
    </source>
</evidence>
<evidence type="ECO:0000313" key="4">
    <source>
        <dbReference type="EMBL" id="MCO6418563.1"/>
    </source>
</evidence>
<organism evidence="4 5">
    <name type="scientific">Siccirubricoccus soli</name>
    <dbReference type="NCBI Taxonomy" id="2899147"/>
    <lineage>
        <taxon>Bacteria</taxon>
        <taxon>Pseudomonadati</taxon>
        <taxon>Pseudomonadota</taxon>
        <taxon>Alphaproteobacteria</taxon>
        <taxon>Acetobacterales</taxon>
        <taxon>Roseomonadaceae</taxon>
        <taxon>Siccirubricoccus</taxon>
    </lineage>
</organism>
<keyword evidence="2" id="KW-0378">Hydrolase</keyword>
<evidence type="ECO:0000256" key="2">
    <source>
        <dbReference type="ARBA" id="ARBA00022801"/>
    </source>
</evidence>
<name>A0ABT1D9H4_9PROT</name>
<dbReference type="NCBIfam" id="TIGR00369">
    <property type="entry name" value="unchar_dom_1"/>
    <property type="match status" value="1"/>
</dbReference>